<feature type="domain" description="Spore germination GerAC-like C-terminal" evidence="8">
    <location>
        <begin position="229"/>
        <end position="390"/>
    </location>
</feature>
<evidence type="ECO:0000256" key="7">
    <source>
        <dbReference type="ARBA" id="ARBA00023288"/>
    </source>
</evidence>
<dbReference type="EMBL" id="JBHTKL010000001">
    <property type="protein sequence ID" value="MFD1017690.1"/>
    <property type="molecule type" value="Genomic_DNA"/>
</dbReference>
<evidence type="ECO:0000256" key="1">
    <source>
        <dbReference type="ARBA" id="ARBA00004635"/>
    </source>
</evidence>
<comment type="caution">
    <text evidence="10">The sequence shown here is derived from an EMBL/GenBank/DDBJ whole genome shotgun (WGS) entry which is preliminary data.</text>
</comment>
<dbReference type="PANTHER" id="PTHR35789">
    <property type="entry name" value="SPORE GERMINATION PROTEIN B3"/>
    <property type="match status" value="1"/>
</dbReference>
<dbReference type="NCBIfam" id="TIGR02887">
    <property type="entry name" value="spore_ger_x_C"/>
    <property type="match status" value="1"/>
</dbReference>
<dbReference type="InterPro" id="IPR008844">
    <property type="entry name" value="Spore_GerAC-like"/>
</dbReference>
<evidence type="ECO:0000256" key="5">
    <source>
        <dbReference type="ARBA" id="ARBA00023136"/>
    </source>
</evidence>
<evidence type="ECO:0000256" key="6">
    <source>
        <dbReference type="ARBA" id="ARBA00023139"/>
    </source>
</evidence>
<evidence type="ECO:0000313" key="10">
    <source>
        <dbReference type="EMBL" id="MFD1017690.1"/>
    </source>
</evidence>
<evidence type="ECO:0000256" key="4">
    <source>
        <dbReference type="ARBA" id="ARBA00022729"/>
    </source>
</evidence>
<evidence type="ECO:0000259" key="8">
    <source>
        <dbReference type="Pfam" id="PF05504"/>
    </source>
</evidence>
<gene>
    <name evidence="10" type="ORF">ACFQ2J_00650</name>
</gene>
<dbReference type="InterPro" id="IPR057336">
    <property type="entry name" value="GerAC_N"/>
</dbReference>
<dbReference type="Gene3D" id="6.20.190.10">
    <property type="entry name" value="Nutrient germinant receptor protein C, domain 1"/>
    <property type="match status" value="1"/>
</dbReference>
<dbReference type="Pfam" id="PF25198">
    <property type="entry name" value="Spore_GerAC_N"/>
    <property type="match status" value="1"/>
</dbReference>
<evidence type="ECO:0000313" key="11">
    <source>
        <dbReference type="Proteomes" id="UP001596990"/>
    </source>
</evidence>
<feature type="domain" description="Spore germination protein N-terminal" evidence="9">
    <location>
        <begin position="26"/>
        <end position="200"/>
    </location>
</feature>
<evidence type="ECO:0000256" key="3">
    <source>
        <dbReference type="ARBA" id="ARBA00022544"/>
    </source>
</evidence>
<evidence type="ECO:0000256" key="2">
    <source>
        <dbReference type="ARBA" id="ARBA00007886"/>
    </source>
</evidence>
<keyword evidence="7" id="KW-0449">Lipoprotein</keyword>
<sequence length="401" mass="44827">MRTLKHGTTRLILCTCCILLLSGCWNSRELDQLGITVAIGVDLNEQGEYELSVQLINPSEIATDAPTTRPPVSVYASTGQTLLEAFRKLTSSSPRKIYLSQVRMLIFGERLAEEGIIEALDLFYRDHEMRTEFMMVVAKGVSPRDLLGILTPFEKVPANKILHTIESSEQNWAPTKGVKIDEVLSDLLSEAKDPVMTGIEVFGPVDFGKQRENVELVDSPTKIYVDFLGVFKGDQLIGWLNQNQSKGHNYIAGSVKSTVITFPMKGDCLVSVEVLRTNTSTASKLENGKPVITIDLNMEGNIGEVHCPIDLSDPKTIEKINHLTEEDIKEKMISSIQAAQNKFESDIFGFGGILHREHPKYWKKVKDDWNTHFAELDYEINVTSNIRRKGKMVQPTAKGES</sequence>
<reference evidence="11" key="1">
    <citation type="journal article" date="2019" name="Int. J. Syst. Evol. Microbiol.">
        <title>The Global Catalogue of Microorganisms (GCM) 10K type strain sequencing project: providing services to taxonomists for standard genome sequencing and annotation.</title>
        <authorList>
            <consortium name="The Broad Institute Genomics Platform"/>
            <consortium name="The Broad Institute Genome Sequencing Center for Infectious Disease"/>
            <person name="Wu L."/>
            <person name="Ma J."/>
        </authorList>
    </citation>
    <scope>NUCLEOTIDE SEQUENCE [LARGE SCALE GENOMIC DNA]</scope>
    <source>
        <strain evidence="11">CCUG 56607</strain>
    </source>
</reference>
<name>A0ABW3KV02_9BACI</name>
<dbReference type="PROSITE" id="PS51257">
    <property type="entry name" value="PROKAR_LIPOPROTEIN"/>
    <property type="match status" value="1"/>
</dbReference>
<dbReference type="Pfam" id="PF05504">
    <property type="entry name" value="Spore_GerAC"/>
    <property type="match status" value="1"/>
</dbReference>
<dbReference type="Proteomes" id="UP001596990">
    <property type="component" value="Unassembled WGS sequence"/>
</dbReference>
<keyword evidence="3" id="KW-0309">Germination</keyword>
<dbReference type="InterPro" id="IPR038501">
    <property type="entry name" value="Spore_GerAC_C_sf"/>
</dbReference>
<organism evidence="10 11">
    <name type="scientific">Thalassobacillus hwangdonensis</name>
    <dbReference type="NCBI Taxonomy" id="546108"/>
    <lineage>
        <taxon>Bacteria</taxon>
        <taxon>Bacillati</taxon>
        <taxon>Bacillota</taxon>
        <taxon>Bacilli</taxon>
        <taxon>Bacillales</taxon>
        <taxon>Bacillaceae</taxon>
        <taxon>Thalassobacillus</taxon>
    </lineage>
</organism>
<comment type="similarity">
    <text evidence="2">Belongs to the GerABKC lipoprotein family.</text>
</comment>
<comment type="subcellular location">
    <subcellularLocation>
        <location evidence="1">Membrane</location>
        <topology evidence="1">Lipid-anchor</topology>
    </subcellularLocation>
</comment>
<keyword evidence="11" id="KW-1185">Reference proteome</keyword>
<protein>
    <submittedName>
        <fullName evidence="10">Ger(X)C family spore germination protein</fullName>
    </submittedName>
</protein>
<accession>A0ABW3KV02</accession>
<keyword evidence="6" id="KW-0564">Palmitate</keyword>
<dbReference type="Gene3D" id="3.30.300.210">
    <property type="entry name" value="Nutrient germinant receptor protein C, domain 3"/>
    <property type="match status" value="1"/>
</dbReference>
<keyword evidence="5" id="KW-0472">Membrane</keyword>
<keyword evidence="4" id="KW-0732">Signal</keyword>
<dbReference type="RefSeq" id="WP_386055628.1">
    <property type="nucleotide sequence ID" value="NZ_JBHTKL010000001.1"/>
</dbReference>
<dbReference type="PANTHER" id="PTHR35789:SF1">
    <property type="entry name" value="SPORE GERMINATION PROTEIN B3"/>
    <property type="match status" value="1"/>
</dbReference>
<evidence type="ECO:0000259" key="9">
    <source>
        <dbReference type="Pfam" id="PF25198"/>
    </source>
</evidence>
<proteinExistence type="inferred from homology"/>
<dbReference type="InterPro" id="IPR046953">
    <property type="entry name" value="Spore_GerAC-like_C"/>
</dbReference>